<keyword evidence="1 5" id="KW-0238">DNA-binding</keyword>
<evidence type="ECO:0000259" key="4">
    <source>
        <dbReference type="PROSITE" id="PS50110"/>
    </source>
</evidence>
<dbReference type="InterPro" id="IPR011006">
    <property type="entry name" value="CheY-like_superfamily"/>
</dbReference>
<dbReference type="InterPro" id="IPR001789">
    <property type="entry name" value="Sig_transdc_resp-reg_receiver"/>
</dbReference>
<comment type="caution">
    <text evidence="5">The sequence shown here is derived from an EMBL/GenBank/DDBJ whole genome shotgun (WGS) entry which is preliminary data.</text>
</comment>
<comment type="caution">
    <text evidence="2">Lacks conserved residue(s) required for the propagation of feature annotation.</text>
</comment>
<dbReference type="SMART" id="SM00421">
    <property type="entry name" value="HTH_LUXR"/>
    <property type="match status" value="1"/>
</dbReference>
<dbReference type="PANTHER" id="PTHR43214:SF43">
    <property type="entry name" value="TWO-COMPONENT RESPONSE REGULATOR"/>
    <property type="match status" value="1"/>
</dbReference>
<dbReference type="Gene3D" id="3.40.50.2300">
    <property type="match status" value="1"/>
</dbReference>
<dbReference type="PANTHER" id="PTHR43214">
    <property type="entry name" value="TWO-COMPONENT RESPONSE REGULATOR"/>
    <property type="match status" value="1"/>
</dbReference>
<dbReference type="GO" id="GO:0003677">
    <property type="term" value="F:DNA binding"/>
    <property type="evidence" value="ECO:0007669"/>
    <property type="project" value="UniProtKB-KW"/>
</dbReference>
<proteinExistence type="predicted"/>
<dbReference type="GO" id="GO:0006355">
    <property type="term" value="P:regulation of DNA-templated transcription"/>
    <property type="evidence" value="ECO:0007669"/>
    <property type="project" value="InterPro"/>
</dbReference>
<dbReference type="PROSITE" id="PS50043">
    <property type="entry name" value="HTH_LUXR_2"/>
    <property type="match status" value="1"/>
</dbReference>
<evidence type="ECO:0000256" key="1">
    <source>
        <dbReference type="ARBA" id="ARBA00023125"/>
    </source>
</evidence>
<dbReference type="SUPFAM" id="SSF52172">
    <property type="entry name" value="CheY-like"/>
    <property type="match status" value="1"/>
</dbReference>
<gene>
    <name evidence="5" type="ORF">D0Y96_01735</name>
</gene>
<dbReference type="InterPro" id="IPR000792">
    <property type="entry name" value="Tscrpt_reg_LuxR_C"/>
</dbReference>
<evidence type="ECO:0000313" key="5">
    <source>
        <dbReference type="EMBL" id="RFU18316.1"/>
    </source>
</evidence>
<evidence type="ECO:0000313" key="6">
    <source>
        <dbReference type="Proteomes" id="UP000264702"/>
    </source>
</evidence>
<dbReference type="PROSITE" id="PS50110">
    <property type="entry name" value="RESPONSE_REGULATORY"/>
    <property type="match status" value="1"/>
</dbReference>
<feature type="domain" description="HTH luxR-type" evidence="3">
    <location>
        <begin position="149"/>
        <end position="214"/>
    </location>
</feature>
<accession>A0A372ITS8</accession>
<keyword evidence="6" id="KW-1185">Reference proteome</keyword>
<dbReference type="Pfam" id="PF00196">
    <property type="entry name" value="GerE"/>
    <property type="match status" value="1"/>
</dbReference>
<protein>
    <submittedName>
        <fullName evidence="5">DNA-binding response regulator</fullName>
    </submittedName>
</protein>
<dbReference type="AlphaFoldDB" id="A0A372ITS8"/>
<dbReference type="CDD" id="cd06170">
    <property type="entry name" value="LuxR_C_like"/>
    <property type="match status" value="1"/>
</dbReference>
<dbReference type="GO" id="GO:0000160">
    <property type="term" value="P:phosphorelay signal transduction system"/>
    <property type="evidence" value="ECO:0007669"/>
    <property type="project" value="InterPro"/>
</dbReference>
<dbReference type="SUPFAM" id="SSF46894">
    <property type="entry name" value="C-terminal effector domain of the bipartite response regulators"/>
    <property type="match status" value="1"/>
</dbReference>
<evidence type="ECO:0000259" key="3">
    <source>
        <dbReference type="PROSITE" id="PS50043"/>
    </source>
</evidence>
<evidence type="ECO:0000256" key="2">
    <source>
        <dbReference type="PROSITE-ProRule" id="PRU00169"/>
    </source>
</evidence>
<dbReference type="RefSeq" id="WP_117297609.1">
    <property type="nucleotide sequence ID" value="NZ_QVQT02000001.1"/>
</dbReference>
<feature type="domain" description="Response regulatory" evidence="4">
    <location>
        <begin position="13"/>
        <end position="123"/>
    </location>
</feature>
<organism evidence="5 6">
    <name type="scientific">Paracidobacterium acidisoli</name>
    <dbReference type="NCBI Taxonomy" id="2303751"/>
    <lineage>
        <taxon>Bacteria</taxon>
        <taxon>Pseudomonadati</taxon>
        <taxon>Acidobacteriota</taxon>
        <taxon>Terriglobia</taxon>
        <taxon>Terriglobales</taxon>
        <taxon>Acidobacteriaceae</taxon>
        <taxon>Paracidobacterium</taxon>
    </lineage>
</organism>
<dbReference type="EMBL" id="QVQT01000001">
    <property type="protein sequence ID" value="RFU18316.1"/>
    <property type="molecule type" value="Genomic_DNA"/>
</dbReference>
<name>A0A372ITS8_9BACT</name>
<dbReference type="InterPro" id="IPR016032">
    <property type="entry name" value="Sig_transdc_resp-reg_C-effctor"/>
</dbReference>
<dbReference type="PRINTS" id="PR00038">
    <property type="entry name" value="HTHLUXR"/>
</dbReference>
<dbReference type="Proteomes" id="UP000264702">
    <property type="component" value="Unassembled WGS sequence"/>
</dbReference>
<dbReference type="InterPro" id="IPR039420">
    <property type="entry name" value="WalR-like"/>
</dbReference>
<reference evidence="5 6" key="1">
    <citation type="submission" date="2018-08" db="EMBL/GenBank/DDBJ databases">
        <title>Acidipila sp. 4G-K13, an acidobacterium isolated from forest soil.</title>
        <authorList>
            <person name="Gao Z.-H."/>
            <person name="Qiu L.-H."/>
        </authorList>
    </citation>
    <scope>NUCLEOTIDE SEQUENCE [LARGE SCALE GENOMIC DNA]</scope>
    <source>
        <strain evidence="5 6">4G-K13</strain>
    </source>
</reference>
<sequence length="221" mass="24615">MPVKSENEESSIRIGLLDFEPIRVAGFRSIFDDGSRVEVVATDLDGALANGTLDMVLFGLQEPLASFELLAKIKSQRPRLKLIVMGDNRDDETIINAIAAGAKGYLEETASPEQVMQAIDVVDSGSIWAPRRVLSIFVDRMLNSSSRPVRRHNMRFTLREREVLNLLIAARSNREIAQTLGIEERTVKAYIARLMRKVGVDNRIALSIHAASRELIGSEEK</sequence>
<dbReference type="OrthoDB" id="117354at2"/>